<dbReference type="PANTHER" id="PTHR21494">
    <property type="entry name" value="ACTIVATING SIGNAL COINTEGRATOR 1 COMPLEX SUBUNIT 2 ASC-1 COMPLEX SUBUNIT P100"/>
    <property type="match status" value="1"/>
</dbReference>
<dbReference type="PANTHER" id="PTHR21494:SF0">
    <property type="entry name" value="ACTIVATING SIGNAL COINTEGRATOR 1 COMPLEX SUBUNIT 2"/>
    <property type="match status" value="1"/>
</dbReference>
<dbReference type="InterPro" id="IPR041800">
    <property type="entry name" value="ASCC2_CUE"/>
</dbReference>
<dbReference type="VEuPathDB" id="VectorBase:CSON012834"/>
<feature type="region of interest" description="Disordered" evidence="1">
    <location>
        <begin position="404"/>
        <end position="444"/>
    </location>
</feature>
<reference evidence="4" key="2">
    <citation type="submission" date="2018-07" db="EMBL/GenBank/DDBJ databases">
        <authorList>
            <person name="Quirk P.G."/>
            <person name="Krulwich T.A."/>
        </authorList>
    </citation>
    <scope>NUCLEOTIDE SEQUENCE</scope>
</reference>
<dbReference type="PROSITE" id="PS51140">
    <property type="entry name" value="CUE"/>
    <property type="match status" value="1"/>
</dbReference>
<dbReference type="EMBL" id="UFQT01000627">
    <property type="protein sequence ID" value="SSX25884.1"/>
    <property type="molecule type" value="Genomic_DNA"/>
</dbReference>
<gene>
    <name evidence="3" type="primary">CSON012834</name>
</gene>
<feature type="compositionally biased region" description="Acidic residues" evidence="1">
    <location>
        <begin position="418"/>
        <end position="429"/>
    </location>
</feature>
<evidence type="ECO:0000313" key="3">
    <source>
        <dbReference type="EMBL" id="SSX05525.1"/>
    </source>
</evidence>
<dbReference type="InterPro" id="IPR003892">
    <property type="entry name" value="CUE"/>
</dbReference>
<protein>
    <submittedName>
        <fullName evidence="3">CSON012834 protein</fullName>
    </submittedName>
</protein>
<dbReference type="InterPro" id="IPR052586">
    <property type="entry name" value="ASCC2"/>
</dbReference>
<dbReference type="SMART" id="SM00546">
    <property type="entry name" value="CUE"/>
    <property type="match status" value="1"/>
</dbReference>
<feature type="region of interest" description="Disordered" evidence="1">
    <location>
        <begin position="612"/>
        <end position="638"/>
    </location>
</feature>
<dbReference type="GO" id="GO:0043130">
    <property type="term" value="F:ubiquitin binding"/>
    <property type="evidence" value="ECO:0007669"/>
    <property type="project" value="InterPro"/>
</dbReference>
<dbReference type="CDD" id="cd14364">
    <property type="entry name" value="CUE_ASCC2"/>
    <property type="match status" value="1"/>
</dbReference>
<feature type="compositionally biased region" description="Acidic residues" evidence="1">
    <location>
        <begin position="612"/>
        <end position="623"/>
    </location>
</feature>
<evidence type="ECO:0000259" key="2">
    <source>
        <dbReference type="PROSITE" id="PS51140"/>
    </source>
</evidence>
<dbReference type="GO" id="GO:0006355">
    <property type="term" value="P:regulation of DNA-templated transcription"/>
    <property type="evidence" value="ECO:0007669"/>
    <property type="project" value="TreeGrafter"/>
</dbReference>
<dbReference type="AlphaFoldDB" id="A0A336KQ35"/>
<dbReference type="EMBL" id="UFQS01000627">
    <property type="protein sequence ID" value="SSX05525.1"/>
    <property type="molecule type" value="Genomic_DNA"/>
</dbReference>
<name>A0A336KQ35_CULSO</name>
<proteinExistence type="predicted"/>
<feature type="region of interest" description="Disordered" evidence="1">
    <location>
        <begin position="652"/>
        <end position="714"/>
    </location>
</feature>
<evidence type="ECO:0000313" key="4">
    <source>
        <dbReference type="EMBL" id="SSX25884.1"/>
    </source>
</evidence>
<dbReference type="Gene3D" id="1.10.8.10">
    <property type="entry name" value="DNA helicase RuvA subunit, C-terminal domain"/>
    <property type="match status" value="1"/>
</dbReference>
<organism evidence="3">
    <name type="scientific">Culicoides sonorensis</name>
    <name type="common">Biting midge</name>
    <dbReference type="NCBI Taxonomy" id="179676"/>
    <lineage>
        <taxon>Eukaryota</taxon>
        <taxon>Metazoa</taxon>
        <taxon>Ecdysozoa</taxon>
        <taxon>Arthropoda</taxon>
        <taxon>Hexapoda</taxon>
        <taxon>Insecta</taxon>
        <taxon>Pterygota</taxon>
        <taxon>Neoptera</taxon>
        <taxon>Endopterygota</taxon>
        <taxon>Diptera</taxon>
        <taxon>Nematocera</taxon>
        <taxon>Chironomoidea</taxon>
        <taxon>Ceratopogonidae</taxon>
        <taxon>Ceratopogoninae</taxon>
        <taxon>Culicoides</taxon>
        <taxon>Monoculicoides</taxon>
    </lineage>
</organism>
<reference evidence="3" key="1">
    <citation type="submission" date="2018-04" db="EMBL/GenBank/DDBJ databases">
        <authorList>
            <person name="Go L.Y."/>
            <person name="Mitchell J.A."/>
        </authorList>
    </citation>
    <scope>NUCLEOTIDE SEQUENCE</scope>
    <source>
        <tissue evidence="3">Whole organism</tissue>
    </source>
</reference>
<dbReference type="InterPro" id="IPR009060">
    <property type="entry name" value="UBA-like_sf"/>
</dbReference>
<dbReference type="Pfam" id="PF02845">
    <property type="entry name" value="CUE"/>
    <property type="match status" value="1"/>
</dbReference>
<feature type="domain" description="CUE" evidence="2">
    <location>
        <begin position="445"/>
        <end position="488"/>
    </location>
</feature>
<feature type="compositionally biased region" description="Low complexity" evidence="1">
    <location>
        <begin position="430"/>
        <end position="442"/>
    </location>
</feature>
<dbReference type="SUPFAM" id="SSF46934">
    <property type="entry name" value="UBA-like"/>
    <property type="match status" value="1"/>
</dbReference>
<dbReference type="OMA" id="LSQHEFW"/>
<evidence type="ECO:0000256" key="1">
    <source>
        <dbReference type="SAM" id="MobiDB-lite"/>
    </source>
</evidence>
<sequence>MCPTSINDEKWSLNERIIKVTINGVEKEIPALDEYWTEKRQIAKYYSFPSDQGSLTSNKYDLLIDEWIKDITLFNEDLEWLLQLEHHRFWSQIIFDSTVISAILSFLQEATPCYSPITALTSKESVLKLYGAVLKNVVTVICRLVTVKESDTEWISKDSLGEMLYTNYLISIPMIFDLLIALGQENQKVLNKIITQLLKIQPKYHNDLRNGIDYIQASIKSVEDQAQTMIQKEIDGNQPDSHGLEMLALYGLDCIMTLSILLETFPETKEISNSLGLGLTLTQFYENCIPLMYKMVCENDKNEITLNYLSKIRIEILNTFHGIVNHYLEALLNSESCGTEALELSELIITILEESLDNSTFVIDYQKIYPIENDLDVIRQANPNFNALRLDYVQVGYRDAEINQEKQKQEEENCQLNGDEEMDDEETEEGACASISESSAIQESDEDAKIRQILDVFPDYGDGFIRKLLARYENNAESVIGAILEGNLPPDLVNADTSEPYIPPEESQFFLDTGIKRLNIYDGDEFDVLTNTTLDTKKIYKKGVNEPKKWDTLLNDKTHVEELKTKFPQLGYVEEIDNEYDDEYDDSYDALAESETKSVRYKPAANFVMDEVTDESSENEENEPASSTSNNRDKSNDFCENPEAIRARYEANRQKKYGNKPQFNKPRDVVGKPKGQGQDDETVRNRNKKMVNKSVTGNHNRKPNPAQNIFDGAPSNVPLPPKHCPNARAHIKGGRGSPSSSLLAIETTTRTMIAVTGILPIKAEAMPVIHKTIMIASDN</sequence>
<accession>A0A336KQ35</accession>